<sequence length="112" mass="12141">MTGATESLVQGSIIIFTVHNGGSKTGTGVAPTIDIRLEQRSGRHDITKGQALMLDRISHCLTVQLTIQLVIKQKSSQLFTNAEMYGSPRSRAPAIPGFTGKTAVNPFLFQER</sequence>
<evidence type="ECO:0000313" key="2">
    <source>
        <dbReference type="Proteomes" id="UP001501337"/>
    </source>
</evidence>
<keyword evidence="2" id="KW-1185">Reference proteome</keyword>
<dbReference type="EMBL" id="BAABBO010000001">
    <property type="protein sequence ID" value="GAA3947657.1"/>
    <property type="molecule type" value="Genomic_DNA"/>
</dbReference>
<reference evidence="2" key="1">
    <citation type="journal article" date="2019" name="Int. J. Syst. Evol. Microbiol.">
        <title>The Global Catalogue of Microorganisms (GCM) 10K type strain sequencing project: providing services to taxonomists for standard genome sequencing and annotation.</title>
        <authorList>
            <consortium name="The Broad Institute Genomics Platform"/>
            <consortium name="The Broad Institute Genome Sequencing Center for Infectious Disease"/>
            <person name="Wu L."/>
            <person name="Ma J."/>
        </authorList>
    </citation>
    <scope>NUCLEOTIDE SEQUENCE [LARGE SCALE GENOMIC DNA]</scope>
    <source>
        <strain evidence="2">JCM 17555</strain>
    </source>
</reference>
<accession>A0ABP7NI24</accession>
<name>A0ABP7NI24_9GAMM</name>
<gene>
    <name evidence="1" type="ORF">GCM10022278_03580</name>
</gene>
<proteinExistence type="predicted"/>
<protein>
    <submittedName>
        <fullName evidence="1">Uncharacterized protein</fullName>
    </submittedName>
</protein>
<dbReference type="Proteomes" id="UP001501337">
    <property type="component" value="Unassembled WGS sequence"/>
</dbReference>
<evidence type="ECO:0000313" key="1">
    <source>
        <dbReference type="EMBL" id="GAA3947657.1"/>
    </source>
</evidence>
<comment type="caution">
    <text evidence="1">The sequence shown here is derived from an EMBL/GenBank/DDBJ whole genome shotgun (WGS) entry which is preliminary data.</text>
</comment>
<organism evidence="1 2">
    <name type="scientific">Allohahella marinimesophila</name>
    <dbReference type="NCBI Taxonomy" id="1054972"/>
    <lineage>
        <taxon>Bacteria</taxon>
        <taxon>Pseudomonadati</taxon>
        <taxon>Pseudomonadota</taxon>
        <taxon>Gammaproteobacteria</taxon>
        <taxon>Oceanospirillales</taxon>
        <taxon>Hahellaceae</taxon>
        <taxon>Allohahella</taxon>
    </lineage>
</organism>